<dbReference type="InterPro" id="IPR036038">
    <property type="entry name" value="Aminotransferase-like"/>
</dbReference>
<dbReference type="GO" id="GO:0046656">
    <property type="term" value="P:folic acid biosynthetic process"/>
    <property type="evidence" value="ECO:0007669"/>
    <property type="project" value="UniProtKB-KW"/>
</dbReference>
<evidence type="ECO:0000256" key="5">
    <source>
        <dbReference type="ARBA" id="ARBA00005072"/>
    </source>
</evidence>
<reference evidence="22 23" key="1">
    <citation type="submission" date="2018-08" db="EMBL/GenBank/DDBJ databases">
        <title>Recombination of ecologically and evolutionarily significant loci maintains genetic cohesion in the Pseudomonas syringae species complex.</title>
        <authorList>
            <person name="Dillon M."/>
            <person name="Thakur S."/>
            <person name="Almeida R.N.D."/>
            <person name="Weir B.S."/>
            <person name="Guttman D.S."/>
        </authorList>
    </citation>
    <scope>NUCLEOTIDE SEQUENCE [LARGE SCALE GENOMIC DNA]</scope>
    <source>
        <strain evidence="22 23">ICMP 3706</strain>
    </source>
</reference>
<dbReference type="NCBIfam" id="TIGR01122">
    <property type="entry name" value="ilvE_I"/>
    <property type="match status" value="1"/>
</dbReference>
<evidence type="ECO:0000256" key="15">
    <source>
        <dbReference type="ARBA" id="ARBA00048798"/>
    </source>
</evidence>
<dbReference type="GO" id="GO:0052654">
    <property type="term" value="F:L-leucine-2-oxoglutarate transaminase activity"/>
    <property type="evidence" value="ECO:0007669"/>
    <property type="project" value="RHEA"/>
</dbReference>
<evidence type="ECO:0000256" key="18">
    <source>
        <dbReference type="ARBA" id="ARBA00054027"/>
    </source>
</evidence>
<keyword evidence="11" id="KW-0289">Folate biosynthesis</keyword>
<evidence type="ECO:0000256" key="20">
    <source>
        <dbReference type="RuleBase" id="RU004516"/>
    </source>
</evidence>
<evidence type="ECO:0000256" key="2">
    <source>
        <dbReference type="ARBA" id="ARBA00003109"/>
    </source>
</evidence>
<dbReference type="PANTHER" id="PTHR42743">
    <property type="entry name" value="AMINO-ACID AMINOTRANSFERASE"/>
    <property type="match status" value="1"/>
</dbReference>
<evidence type="ECO:0000256" key="6">
    <source>
        <dbReference type="ARBA" id="ARBA00009320"/>
    </source>
</evidence>
<dbReference type="UniPathway" id="UPA00048">
    <property type="reaction ID" value="UER00073"/>
</dbReference>
<evidence type="ECO:0000256" key="11">
    <source>
        <dbReference type="ARBA" id="ARBA00022909"/>
    </source>
</evidence>
<evidence type="ECO:0000256" key="21">
    <source>
        <dbReference type="RuleBase" id="RU364094"/>
    </source>
</evidence>
<keyword evidence="9 21" id="KW-0808">Transferase</keyword>
<evidence type="ECO:0000256" key="9">
    <source>
        <dbReference type="ARBA" id="ARBA00022679"/>
    </source>
</evidence>
<dbReference type="InterPro" id="IPR001544">
    <property type="entry name" value="Aminotrans_IV"/>
</dbReference>
<comment type="catalytic activity">
    <reaction evidence="15 21">
        <text>L-isoleucine + 2-oxoglutarate = (S)-3-methyl-2-oxopentanoate + L-glutamate</text>
        <dbReference type="Rhea" id="RHEA:24801"/>
        <dbReference type="ChEBI" id="CHEBI:16810"/>
        <dbReference type="ChEBI" id="CHEBI:29985"/>
        <dbReference type="ChEBI" id="CHEBI:35146"/>
        <dbReference type="ChEBI" id="CHEBI:58045"/>
        <dbReference type="EC" id="2.6.1.42"/>
    </reaction>
</comment>
<dbReference type="SUPFAM" id="SSF56752">
    <property type="entry name" value="D-aminoacid aminotransferase-like PLP-dependent enzymes"/>
    <property type="match status" value="1"/>
</dbReference>
<protein>
    <recommendedName>
        <fullName evidence="21">Branched-chain-amino-acid aminotransferase</fullName>
        <shortName evidence="21">BCAT</shortName>
        <ecNumber evidence="21">2.6.1.42</ecNumber>
    </recommendedName>
</protein>
<dbReference type="Gene3D" id="3.30.470.10">
    <property type="match status" value="1"/>
</dbReference>
<dbReference type="UniPathway" id="UPA00047">
    <property type="reaction ID" value="UER00058"/>
</dbReference>
<dbReference type="Gene3D" id="3.20.10.10">
    <property type="entry name" value="D-amino Acid Aminotransferase, subunit A, domain 2"/>
    <property type="match status" value="1"/>
</dbReference>
<evidence type="ECO:0000256" key="1">
    <source>
        <dbReference type="ARBA" id="ARBA00001933"/>
    </source>
</evidence>
<comment type="pathway">
    <text evidence="5 21">Amino-acid biosynthesis; L-leucine biosynthesis; L-leucine from 3-methyl-2-oxobutanoate: step 4/4.</text>
</comment>
<evidence type="ECO:0000256" key="10">
    <source>
        <dbReference type="ARBA" id="ARBA00022898"/>
    </source>
</evidence>
<gene>
    <name evidence="21" type="primary">ilvE</name>
    <name evidence="22" type="ORF">ALQ30_100650</name>
</gene>
<dbReference type="EMBL" id="RBQE01000010">
    <property type="protein sequence ID" value="RMP15265.1"/>
    <property type="molecule type" value="Genomic_DNA"/>
</dbReference>
<dbReference type="RefSeq" id="WP_005743267.1">
    <property type="nucleotide sequence ID" value="NZ_RBQE01000010.1"/>
</dbReference>
<comment type="function">
    <text evidence="18">Involved in the biosynthesis of p-aminobenzoate (PABA), a precursor of tetrahydrofolate. Converts 4-amino-4-deoxychorismate into 4-aminobenzoate (PABA) and pyruvate.</text>
</comment>
<dbReference type="InterPro" id="IPR018300">
    <property type="entry name" value="Aminotrans_IV_CS"/>
</dbReference>
<dbReference type="GO" id="GO:0052656">
    <property type="term" value="F:L-isoleucine-2-oxoglutarate transaminase activity"/>
    <property type="evidence" value="ECO:0007669"/>
    <property type="project" value="RHEA"/>
</dbReference>
<evidence type="ECO:0000256" key="7">
    <source>
        <dbReference type="ARBA" id="ARBA00022576"/>
    </source>
</evidence>
<dbReference type="AlphaFoldDB" id="A0A3M4B9S8"/>
<comment type="pathway">
    <text evidence="3 21">Amino-acid biosynthesis; L-isoleucine biosynthesis; L-isoleucine from 2-oxobutanoate: step 4/4.</text>
</comment>
<comment type="pathway">
    <text evidence="13">Cofactor biosynthesis; tetrahydrofolate biosynthesis; 4-aminobenzoate from chorismate: step 2/2.</text>
</comment>
<evidence type="ECO:0000256" key="12">
    <source>
        <dbReference type="ARBA" id="ARBA00023304"/>
    </source>
</evidence>
<dbReference type="Proteomes" id="UP000281604">
    <property type="component" value="Unassembled WGS sequence"/>
</dbReference>
<dbReference type="InterPro" id="IPR005785">
    <property type="entry name" value="B_amino_transI"/>
</dbReference>
<dbReference type="InterPro" id="IPR043132">
    <property type="entry name" value="BCAT-like_C"/>
</dbReference>
<keyword evidence="8 21" id="KW-0028">Amino-acid biosynthesis</keyword>
<dbReference type="InterPro" id="IPR043131">
    <property type="entry name" value="BCAT-like_N"/>
</dbReference>
<dbReference type="GO" id="GO:0009098">
    <property type="term" value="P:L-leucine biosynthetic process"/>
    <property type="evidence" value="ECO:0007669"/>
    <property type="project" value="UniProtKB-UniPathway"/>
</dbReference>
<comment type="catalytic activity">
    <reaction evidence="17">
        <text>4-amino-4-deoxychorismate = 4-aminobenzoate + pyruvate + H(+)</text>
        <dbReference type="Rhea" id="RHEA:16201"/>
        <dbReference type="ChEBI" id="CHEBI:15361"/>
        <dbReference type="ChEBI" id="CHEBI:15378"/>
        <dbReference type="ChEBI" id="CHEBI:17836"/>
        <dbReference type="ChEBI" id="CHEBI:58406"/>
        <dbReference type="EC" id="4.1.3.38"/>
    </reaction>
</comment>
<evidence type="ECO:0000256" key="14">
    <source>
        <dbReference type="ARBA" id="ARBA00048212"/>
    </source>
</evidence>
<evidence type="ECO:0000256" key="8">
    <source>
        <dbReference type="ARBA" id="ARBA00022605"/>
    </source>
</evidence>
<accession>A0A3M4B9S8</accession>
<comment type="similarity">
    <text evidence="6 19">Belongs to the class-IV pyridoxal-phosphate-dependent aminotransferase family.</text>
</comment>
<keyword evidence="10 20" id="KW-0663">Pyridoxal phosphate</keyword>
<dbReference type="GO" id="GO:0009097">
    <property type="term" value="P:isoleucine biosynthetic process"/>
    <property type="evidence" value="ECO:0007669"/>
    <property type="project" value="UniProtKB-UniPathway"/>
</dbReference>
<dbReference type="PANTHER" id="PTHR42743:SF4">
    <property type="entry name" value="BRANCHED-CHAIN-AMINO-ACID AMINOTRANSFERASE-RELATED"/>
    <property type="match status" value="1"/>
</dbReference>
<dbReference type="GO" id="GO:0008696">
    <property type="term" value="F:4-amino-4-deoxychorismate lyase activity"/>
    <property type="evidence" value="ECO:0007669"/>
    <property type="project" value="UniProtKB-EC"/>
</dbReference>
<comment type="pathway">
    <text evidence="4 21">Amino-acid biosynthesis; L-valine biosynthesis; L-valine from pyruvate: step 4/4.</text>
</comment>
<comment type="catalytic activity">
    <reaction evidence="14 21">
        <text>L-valine + 2-oxoglutarate = 3-methyl-2-oxobutanoate + L-glutamate</text>
        <dbReference type="Rhea" id="RHEA:24813"/>
        <dbReference type="ChEBI" id="CHEBI:11851"/>
        <dbReference type="ChEBI" id="CHEBI:16810"/>
        <dbReference type="ChEBI" id="CHEBI:29985"/>
        <dbReference type="ChEBI" id="CHEBI:57762"/>
        <dbReference type="EC" id="2.6.1.42"/>
    </reaction>
</comment>
<comment type="cofactor">
    <cofactor evidence="1 20">
        <name>pyridoxal 5'-phosphate</name>
        <dbReference type="ChEBI" id="CHEBI:597326"/>
    </cofactor>
</comment>
<dbReference type="PROSITE" id="PS00770">
    <property type="entry name" value="AA_TRANSFER_CLASS_4"/>
    <property type="match status" value="1"/>
</dbReference>
<comment type="caution">
    <text evidence="22">The sequence shown here is derived from an EMBL/GenBank/DDBJ whole genome shotgun (WGS) entry which is preliminary data.</text>
</comment>
<dbReference type="UniPathway" id="UPA00049">
    <property type="reaction ID" value="UER00062"/>
</dbReference>
<dbReference type="Pfam" id="PF01063">
    <property type="entry name" value="Aminotran_4"/>
    <property type="match status" value="1"/>
</dbReference>
<sequence>MVDVPLNTKSSPRKPHPWVYLDDRFVAAAEALVPITTQAFNYGTAVFEGIRAYVADNGELNVFRLDDHLKRMENSARLLQLDSLPGRTELKEIILDLLRRNEALTDCYIRPMAYKKALLPGVGFGVKLTGVSSGLVINTLAMGAYMPAAGIRCAVSSWRRIPDVSLPSRAKITGSYANSALAMESAQRNGFDDALMLNIHGNLAESTTSNVFVVKDGCLITPPLSAHILEGITRDSIMTLARETLGLSVVERDISFSELYSVDECFLAGTGVEIVPVTQIDHYVLQDHKVGKVTGALRSLYLQTVKGSHSRYAHWLSPLHNRTSGDL</sequence>
<comment type="catalytic activity">
    <reaction evidence="16 21">
        <text>L-leucine + 2-oxoglutarate = 4-methyl-2-oxopentanoate + L-glutamate</text>
        <dbReference type="Rhea" id="RHEA:18321"/>
        <dbReference type="ChEBI" id="CHEBI:16810"/>
        <dbReference type="ChEBI" id="CHEBI:17865"/>
        <dbReference type="ChEBI" id="CHEBI:29985"/>
        <dbReference type="ChEBI" id="CHEBI:57427"/>
        <dbReference type="EC" id="2.6.1.42"/>
    </reaction>
</comment>
<evidence type="ECO:0000256" key="13">
    <source>
        <dbReference type="ARBA" id="ARBA00035633"/>
    </source>
</evidence>
<dbReference type="InterPro" id="IPR050571">
    <property type="entry name" value="Class-IV_PLP-Dep_Aminotrnsfr"/>
</dbReference>
<dbReference type="GO" id="GO:0052655">
    <property type="term" value="F:L-valine-2-oxoglutarate transaminase activity"/>
    <property type="evidence" value="ECO:0007669"/>
    <property type="project" value="RHEA"/>
</dbReference>
<evidence type="ECO:0000256" key="3">
    <source>
        <dbReference type="ARBA" id="ARBA00004824"/>
    </source>
</evidence>
<name>A0A3M4B9S8_9PSED</name>
<keyword evidence="7 21" id="KW-0032">Aminotransferase</keyword>
<evidence type="ECO:0000256" key="4">
    <source>
        <dbReference type="ARBA" id="ARBA00004931"/>
    </source>
</evidence>
<evidence type="ECO:0000256" key="17">
    <source>
        <dbReference type="ARBA" id="ARBA00049529"/>
    </source>
</evidence>
<evidence type="ECO:0000256" key="19">
    <source>
        <dbReference type="RuleBase" id="RU004106"/>
    </source>
</evidence>
<dbReference type="NCBIfam" id="NF005146">
    <property type="entry name" value="PRK06606.1"/>
    <property type="match status" value="1"/>
</dbReference>
<dbReference type="GeneID" id="69858233"/>
<dbReference type="EC" id="2.6.1.42" evidence="21"/>
<organism evidence="22 23">
    <name type="scientific">Pseudomonas syringae pv. persicae</name>
    <dbReference type="NCBI Taxonomy" id="237306"/>
    <lineage>
        <taxon>Bacteria</taxon>
        <taxon>Pseudomonadati</taxon>
        <taxon>Pseudomonadota</taxon>
        <taxon>Gammaproteobacteria</taxon>
        <taxon>Pseudomonadales</taxon>
        <taxon>Pseudomonadaceae</taxon>
        <taxon>Pseudomonas</taxon>
    </lineage>
</organism>
<dbReference type="GO" id="GO:0009099">
    <property type="term" value="P:L-valine biosynthetic process"/>
    <property type="evidence" value="ECO:0007669"/>
    <property type="project" value="UniProtKB-UniPathway"/>
</dbReference>
<dbReference type="FunFam" id="3.20.10.10:FF:000002">
    <property type="entry name" value="D-alanine aminotransferase"/>
    <property type="match status" value="1"/>
</dbReference>
<proteinExistence type="inferred from homology"/>
<comment type="function">
    <text evidence="2 21">Acts on leucine, isoleucine and valine.</text>
</comment>
<evidence type="ECO:0000313" key="23">
    <source>
        <dbReference type="Proteomes" id="UP000281604"/>
    </source>
</evidence>
<evidence type="ECO:0000313" key="22">
    <source>
        <dbReference type="EMBL" id="RMP15265.1"/>
    </source>
</evidence>
<keyword evidence="12 21" id="KW-0100">Branched-chain amino acid biosynthesis</keyword>
<evidence type="ECO:0000256" key="16">
    <source>
        <dbReference type="ARBA" id="ARBA00049229"/>
    </source>
</evidence>